<keyword evidence="4" id="KW-1185">Reference proteome</keyword>
<sequence>MLILRATQKLLQRIGPPALQDGEQSIMLLGEWYATALFSKPQVALLVNETTLLPVLIPLAPAATLPARIAQQIATALATHGAPSAIIDDELHSTPICSTSRQVWPQRRVAPCTARGNSRTNRDRRVGLRFAGAAVTDRYERWPGRYDTDSSQFAGPFTVGVWIFSWSEVAAFSCQGRSGRPRLTQKPVAPSAPPLHRDGHDRPRLPPRGL</sequence>
<dbReference type="Pfam" id="PF22016">
    <property type="entry name" value="DUF6933"/>
    <property type="match status" value="1"/>
</dbReference>
<evidence type="ECO:0000256" key="1">
    <source>
        <dbReference type="SAM" id="MobiDB-lite"/>
    </source>
</evidence>
<feature type="compositionally biased region" description="Basic and acidic residues" evidence="1">
    <location>
        <begin position="195"/>
        <end position="204"/>
    </location>
</feature>
<proteinExistence type="predicted"/>
<dbReference type="EMBL" id="BOON01000021">
    <property type="protein sequence ID" value="GII22848.1"/>
    <property type="molecule type" value="Genomic_DNA"/>
</dbReference>
<reference evidence="3" key="1">
    <citation type="submission" date="2021-01" db="EMBL/GenBank/DDBJ databases">
        <title>Whole genome shotgun sequence of Planosporangium mesophilum NBRC 109066.</title>
        <authorList>
            <person name="Komaki H."/>
            <person name="Tamura T."/>
        </authorList>
    </citation>
    <scope>NUCLEOTIDE SEQUENCE</scope>
    <source>
        <strain evidence="3">NBRC 109066</strain>
    </source>
</reference>
<accession>A0A8J3X3G9</accession>
<dbReference type="InterPro" id="IPR053864">
    <property type="entry name" value="DUF6933"/>
</dbReference>
<protein>
    <recommendedName>
        <fullName evidence="2">DUF6933 domain-containing protein</fullName>
    </recommendedName>
</protein>
<evidence type="ECO:0000313" key="4">
    <source>
        <dbReference type="Proteomes" id="UP000599074"/>
    </source>
</evidence>
<dbReference type="RefSeq" id="WP_203935571.1">
    <property type="nucleotide sequence ID" value="NZ_BOON01000021.1"/>
</dbReference>
<dbReference type="Proteomes" id="UP000599074">
    <property type="component" value="Unassembled WGS sequence"/>
</dbReference>
<name>A0A8J3X3G9_9ACTN</name>
<feature type="domain" description="DUF6933" evidence="2">
    <location>
        <begin position="3"/>
        <end position="93"/>
    </location>
</feature>
<gene>
    <name evidence="3" type="ORF">Pme01_24450</name>
</gene>
<feature type="region of interest" description="Disordered" evidence="1">
    <location>
        <begin position="177"/>
        <end position="210"/>
    </location>
</feature>
<evidence type="ECO:0000259" key="2">
    <source>
        <dbReference type="Pfam" id="PF22016"/>
    </source>
</evidence>
<comment type="caution">
    <text evidence="3">The sequence shown here is derived from an EMBL/GenBank/DDBJ whole genome shotgun (WGS) entry which is preliminary data.</text>
</comment>
<dbReference type="AlphaFoldDB" id="A0A8J3X3G9"/>
<organism evidence="3 4">
    <name type="scientific">Planosporangium mesophilum</name>
    <dbReference type="NCBI Taxonomy" id="689768"/>
    <lineage>
        <taxon>Bacteria</taxon>
        <taxon>Bacillati</taxon>
        <taxon>Actinomycetota</taxon>
        <taxon>Actinomycetes</taxon>
        <taxon>Micromonosporales</taxon>
        <taxon>Micromonosporaceae</taxon>
        <taxon>Planosporangium</taxon>
    </lineage>
</organism>
<evidence type="ECO:0000313" key="3">
    <source>
        <dbReference type="EMBL" id="GII22848.1"/>
    </source>
</evidence>